<dbReference type="EMBL" id="JAVIZN010000002">
    <property type="protein sequence ID" value="MDR6207857.1"/>
    <property type="molecule type" value="Genomic_DNA"/>
</dbReference>
<protein>
    <submittedName>
        <fullName evidence="1">Uncharacterized protein</fullName>
    </submittedName>
</protein>
<name>A0ABD5CRL5_9BURK</name>
<proteinExistence type="predicted"/>
<evidence type="ECO:0000313" key="2">
    <source>
        <dbReference type="Proteomes" id="UP001245184"/>
    </source>
</evidence>
<accession>A0ABD5CRL5</accession>
<dbReference type="AlphaFoldDB" id="A0ABD5CRL5"/>
<dbReference type="Proteomes" id="UP001245184">
    <property type="component" value="Unassembled WGS sequence"/>
</dbReference>
<gene>
    <name evidence="1" type="ORF">QF025_006577</name>
</gene>
<sequence>MHPFGFAAEISHLERIVRELSVAGPIRELPLCYWRVRVSRIPPDRLVPAERARLARVQETLDRLESMQRDQNAA</sequence>
<comment type="caution">
    <text evidence="1">The sequence shown here is derived from an EMBL/GenBank/DDBJ whole genome shotgun (WGS) entry which is preliminary data.</text>
</comment>
<organism evidence="1 2">
    <name type="scientific">Paraburkholderia graminis</name>
    <dbReference type="NCBI Taxonomy" id="60548"/>
    <lineage>
        <taxon>Bacteria</taxon>
        <taxon>Pseudomonadati</taxon>
        <taxon>Pseudomonadota</taxon>
        <taxon>Betaproteobacteria</taxon>
        <taxon>Burkholderiales</taxon>
        <taxon>Burkholderiaceae</taxon>
        <taxon>Paraburkholderia</taxon>
    </lineage>
</organism>
<evidence type="ECO:0000313" key="1">
    <source>
        <dbReference type="EMBL" id="MDR6207857.1"/>
    </source>
</evidence>
<reference evidence="1 2" key="1">
    <citation type="submission" date="2023-08" db="EMBL/GenBank/DDBJ databases">
        <title>Genome sequencing of plant associated microbes to promote plant fitness in Sorghum bicolor and Oryza sativa.</title>
        <authorList>
            <person name="Coleman-Derr D."/>
        </authorList>
    </citation>
    <scope>NUCLEOTIDE SEQUENCE [LARGE SCALE GENOMIC DNA]</scope>
    <source>
        <strain evidence="1 2">SLBN-33</strain>
    </source>
</reference>